<protein>
    <submittedName>
        <fullName evidence="2">Uncharacterized protein</fullName>
    </submittedName>
</protein>
<evidence type="ECO:0000313" key="3">
    <source>
        <dbReference type="Proteomes" id="UP000799779"/>
    </source>
</evidence>
<dbReference type="OrthoDB" id="3946086at2759"/>
<feature type="region of interest" description="Disordered" evidence="1">
    <location>
        <begin position="1"/>
        <end position="25"/>
    </location>
</feature>
<evidence type="ECO:0000256" key="1">
    <source>
        <dbReference type="SAM" id="MobiDB-lite"/>
    </source>
</evidence>
<gene>
    <name evidence="2" type="ORF">P154DRAFT_538608</name>
</gene>
<dbReference type="Proteomes" id="UP000799779">
    <property type="component" value="Unassembled WGS sequence"/>
</dbReference>
<dbReference type="Gene3D" id="1.10.340.70">
    <property type="match status" value="1"/>
</dbReference>
<organism evidence="2 3">
    <name type="scientific">Amniculicola lignicola CBS 123094</name>
    <dbReference type="NCBI Taxonomy" id="1392246"/>
    <lineage>
        <taxon>Eukaryota</taxon>
        <taxon>Fungi</taxon>
        <taxon>Dikarya</taxon>
        <taxon>Ascomycota</taxon>
        <taxon>Pezizomycotina</taxon>
        <taxon>Dothideomycetes</taxon>
        <taxon>Pleosporomycetidae</taxon>
        <taxon>Pleosporales</taxon>
        <taxon>Amniculicolaceae</taxon>
        <taxon>Amniculicola</taxon>
    </lineage>
</organism>
<dbReference type="EMBL" id="ML977635">
    <property type="protein sequence ID" value="KAF1995668.1"/>
    <property type="molecule type" value="Genomic_DNA"/>
</dbReference>
<keyword evidence="3" id="KW-1185">Reference proteome</keyword>
<accession>A0A6A5W3K2</accession>
<proteinExistence type="predicted"/>
<name>A0A6A5W3K2_9PLEO</name>
<reference evidence="2" key="1">
    <citation type="journal article" date="2020" name="Stud. Mycol.">
        <title>101 Dothideomycetes genomes: a test case for predicting lifestyles and emergence of pathogens.</title>
        <authorList>
            <person name="Haridas S."/>
            <person name="Albert R."/>
            <person name="Binder M."/>
            <person name="Bloem J."/>
            <person name="Labutti K."/>
            <person name="Salamov A."/>
            <person name="Andreopoulos B."/>
            <person name="Baker S."/>
            <person name="Barry K."/>
            <person name="Bills G."/>
            <person name="Bluhm B."/>
            <person name="Cannon C."/>
            <person name="Castanera R."/>
            <person name="Culley D."/>
            <person name="Daum C."/>
            <person name="Ezra D."/>
            <person name="Gonzalez J."/>
            <person name="Henrissat B."/>
            <person name="Kuo A."/>
            <person name="Liang C."/>
            <person name="Lipzen A."/>
            <person name="Lutzoni F."/>
            <person name="Magnuson J."/>
            <person name="Mondo S."/>
            <person name="Nolan M."/>
            <person name="Ohm R."/>
            <person name="Pangilinan J."/>
            <person name="Park H.-J."/>
            <person name="Ramirez L."/>
            <person name="Alfaro M."/>
            <person name="Sun H."/>
            <person name="Tritt A."/>
            <person name="Yoshinaga Y."/>
            <person name="Zwiers L.-H."/>
            <person name="Turgeon B."/>
            <person name="Goodwin S."/>
            <person name="Spatafora J."/>
            <person name="Crous P."/>
            <person name="Grigoriev I."/>
        </authorList>
    </citation>
    <scope>NUCLEOTIDE SEQUENCE</scope>
    <source>
        <strain evidence="2">CBS 123094</strain>
    </source>
</reference>
<dbReference type="AlphaFoldDB" id="A0A6A5W3K2"/>
<evidence type="ECO:0000313" key="2">
    <source>
        <dbReference type="EMBL" id="KAF1995668.1"/>
    </source>
</evidence>
<sequence length="141" mass="16317">MDVIHGKTREPDALEDRDLPPASRDKTRELRGIRFAEKGGLIYYYNEGNGTERLCIPKAMIYEVPHQAHNANFHIGVDCTHARLLSSFYILNMRKRPGDRPPSDIRLRLRHVDNYDVQGQQKDVLYARHGHAILRAIPRSF</sequence>